<evidence type="ECO:0000256" key="10">
    <source>
        <dbReference type="ARBA" id="ARBA00023004"/>
    </source>
</evidence>
<comment type="cofactor">
    <cofactor evidence="1 15">
        <name>heme</name>
        <dbReference type="ChEBI" id="CHEBI:30413"/>
    </cofactor>
</comment>
<evidence type="ECO:0000256" key="6">
    <source>
        <dbReference type="ARBA" id="ARBA00022723"/>
    </source>
</evidence>
<dbReference type="InterPro" id="IPR001128">
    <property type="entry name" value="Cyt_P450"/>
</dbReference>
<evidence type="ECO:0000256" key="15">
    <source>
        <dbReference type="PIRSR" id="PIRSR602401-1"/>
    </source>
</evidence>
<accession>A0A2U3Y8Q6</accession>
<dbReference type="GO" id="GO:0042446">
    <property type="term" value="P:hormone biosynthetic process"/>
    <property type="evidence" value="ECO:0007669"/>
    <property type="project" value="TreeGrafter"/>
</dbReference>
<dbReference type="RefSeq" id="XP_006739988.1">
    <property type="nucleotide sequence ID" value="XM_006739925.2"/>
</dbReference>
<keyword evidence="17" id="KW-1185">Reference proteome</keyword>
<dbReference type="OrthoDB" id="1055148at2759"/>
<dbReference type="GO" id="GO:0020037">
    <property type="term" value="F:heme binding"/>
    <property type="evidence" value="ECO:0007669"/>
    <property type="project" value="InterPro"/>
</dbReference>
<evidence type="ECO:0000313" key="17">
    <source>
        <dbReference type="Proteomes" id="UP000245341"/>
    </source>
</evidence>
<keyword evidence="12" id="KW-0443">Lipid metabolism</keyword>
<keyword evidence="7" id="KW-0256">Endoplasmic reticulum</keyword>
<evidence type="ECO:0000256" key="14">
    <source>
        <dbReference type="ARBA" id="ARBA00023239"/>
    </source>
</evidence>
<dbReference type="PROSITE" id="PS00086">
    <property type="entry name" value="CYTOCHROME_P450"/>
    <property type="match status" value="1"/>
</dbReference>
<evidence type="ECO:0000256" key="2">
    <source>
        <dbReference type="ARBA" id="ARBA00004524"/>
    </source>
</evidence>
<dbReference type="Proteomes" id="UP000245341">
    <property type="component" value="Unplaced"/>
</dbReference>
<dbReference type="InterPro" id="IPR017972">
    <property type="entry name" value="Cyt_P450_CS"/>
</dbReference>
<dbReference type="KEGG" id="lww:102734979"/>
<evidence type="ECO:0000256" key="5">
    <source>
        <dbReference type="ARBA" id="ARBA00022617"/>
    </source>
</evidence>
<dbReference type="GO" id="GO:0005789">
    <property type="term" value="C:endoplasmic reticulum membrane"/>
    <property type="evidence" value="ECO:0007669"/>
    <property type="project" value="UniProtKB-SubCell"/>
</dbReference>
<dbReference type="STRING" id="9713.A0A2U3Y8Q6"/>
<dbReference type="InterPro" id="IPR002401">
    <property type="entry name" value="Cyt_P450_E_grp-I"/>
</dbReference>
<evidence type="ECO:0000256" key="16">
    <source>
        <dbReference type="RuleBase" id="RU000461"/>
    </source>
</evidence>
<dbReference type="GO" id="GO:0005506">
    <property type="term" value="F:iron ion binding"/>
    <property type="evidence" value="ECO:0007669"/>
    <property type="project" value="InterPro"/>
</dbReference>
<keyword evidence="10 15" id="KW-0408">Iron</keyword>
<name>A0A2U3Y8Q6_LEPWE</name>
<reference evidence="18" key="1">
    <citation type="submission" date="2025-08" db="UniProtKB">
        <authorList>
            <consortium name="RefSeq"/>
        </authorList>
    </citation>
    <scope>IDENTIFICATION</scope>
    <source>
        <tissue evidence="18">Liver</tissue>
    </source>
</reference>
<dbReference type="PANTHER" id="PTHR24289:SF16">
    <property type="entry name" value="CYTOCHROME P450 1B1"/>
    <property type="match status" value="1"/>
</dbReference>
<keyword evidence="8" id="KW-0492">Microsome</keyword>
<dbReference type="FunFam" id="1.10.630.10:FF:000002">
    <property type="entry name" value="Cytochrome P450 1A1"/>
    <property type="match status" value="1"/>
</dbReference>
<dbReference type="SUPFAM" id="SSF48264">
    <property type="entry name" value="Cytochrome P450"/>
    <property type="match status" value="1"/>
</dbReference>
<evidence type="ECO:0000256" key="8">
    <source>
        <dbReference type="ARBA" id="ARBA00022848"/>
    </source>
</evidence>
<comment type="subcellular location">
    <subcellularLocation>
        <location evidence="3">Endoplasmic reticulum membrane</location>
    </subcellularLocation>
    <subcellularLocation>
        <location evidence="2">Microsome membrane</location>
    </subcellularLocation>
</comment>
<dbReference type="PANTHER" id="PTHR24289">
    <property type="entry name" value="STEROID 17-ALPHA-HYDROXYLASE/17,20 LYASE"/>
    <property type="match status" value="1"/>
</dbReference>
<keyword evidence="13" id="KW-0472">Membrane</keyword>
<dbReference type="GO" id="GO:0004508">
    <property type="term" value="F:steroid 17-alpha-monooxygenase activity"/>
    <property type="evidence" value="ECO:0007669"/>
    <property type="project" value="TreeGrafter"/>
</dbReference>
<evidence type="ECO:0000256" key="7">
    <source>
        <dbReference type="ARBA" id="ARBA00022824"/>
    </source>
</evidence>
<evidence type="ECO:0000256" key="11">
    <source>
        <dbReference type="ARBA" id="ARBA00023033"/>
    </source>
</evidence>
<evidence type="ECO:0000256" key="1">
    <source>
        <dbReference type="ARBA" id="ARBA00001971"/>
    </source>
</evidence>
<gene>
    <name evidence="18" type="primary">LOC102734979</name>
</gene>
<keyword evidence="5 15" id="KW-0349">Heme</keyword>
<keyword evidence="6 15" id="KW-0479">Metal-binding</keyword>
<evidence type="ECO:0000313" key="18">
    <source>
        <dbReference type="RefSeq" id="XP_006739988.1"/>
    </source>
</evidence>
<dbReference type="AlphaFoldDB" id="A0A2U3Y8Q6"/>
<dbReference type="GO" id="GO:0016829">
    <property type="term" value="F:lyase activity"/>
    <property type="evidence" value="ECO:0007669"/>
    <property type="project" value="UniProtKB-KW"/>
</dbReference>
<dbReference type="Gene3D" id="1.10.630.10">
    <property type="entry name" value="Cytochrome P450"/>
    <property type="match status" value="1"/>
</dbReference>
<dbReference type="GeneID" id="102734979"/>
<comment type="similarity">
    <text evidence="4 16">Belongs to the cytochrome P450 family.</text>
</comment>
<dbReference type="PRINTS" id="PR00463">
    <property type="entry name" value="EP450I"/>
</dbReference>
<dbReference type="PRINTS" id="PR00385">
    <property type="entry name" value="P450"/>
</dbReference>
<organism evidence="17 18">
    <name type="scientific">Leptonychotes weddellii</name>
    <name type="common">Weddell seal</name>
    <name type="synonym">Otaria weddellii</name>
    <dbReference type="NCBI Taxonomy" id="9713"/>
    <lineage>
        <taxon>Eukaryota</taxon>
        <taxon>Metazoa</taxon>
        <taxon>Chordata</taxon>
        <taxon>Craniata</taxon>
        <taxon>Vertebrata</taxon>
        <taxon>Euteleostomi</taxon>
        <taxon>Mammalia</taxon>
        <taxon>Eutheria</taxon>
        <taxon>Laurasiatheria</taxon>
        <taxon>Carnivora</taxon>
        <taxon>Caniformia</taxon>
        <taxon>Pinnipedia</taxon>
        <taxon>Phocidae</taxon>
        <taxon>Monachinae</taxon>
        <taxon>Lobodontini</taxon>
        <taxon>Leptonychotes</taxon>
    </lineage>
</organism>
<evidence type="ECO:0000256" key="3">
    <source>
        <dbReference type="ARBA" id="ARBA00004586"/>
    </source>
</evidence>
<dbReference type="Pfam" id="PF00067">
    <property type="entry name" value="p450"/>
    <property type="match status" value="1"/>
</dbReference>
<dbReference type="InterPro" id="IPR036396">
    <property type="entry name" value="Cyt_P450_sf"/>
</dbReference>
<feature type="binding site" description="axial binding residue" evidence="15">
    <location>
        <position position="470"/>
    </location>
    <ligand>
        <name>heme</name>
        <dbReference type="ChEBI" id="CHEBI:30413"/>
    </ligand>
    <ligandPart>
        <name>Fe</name>
        <dbReference type="ChEBI" id="CHEBI:18248"/>
    </ligandPart>
</feature>
<evidence type="ECO:0000256" key="4">
    <source>
        <dbReference type="ARBA" id="ARBA00010617"/>
    </source>
</evidence>
<keyword evidence="14" id="KW-0456">Lyase</keyword>
<proteinExistence type="inferred from homology"/>
<sequence>MATSLGADAPLQPSALSSQQTTLLLLLSVLAAVHVGHWLLRQRRRQPGSAPPGPFAWPLIGNAAAMGPAPHLSFARLARRYGDVFQIRLGNCPVVVLNGERAIRQALVQQGAAFADRPRFASFRVVSGGHSLAFGPYSQSWKVRRRAAHSTMRAFSTRQPRSRRVLEGHVLGEARELVALLVRGSAGGAFVDPRPLTVVAVANVMSAVCFGCRYSHDDAEFRELLSHNEEFGRTVGAGSLVDVLPWLQRFPNPVRTAFREFEQLNRNFSNFVLDKFLRHRESLQPGAGPRDMMDAFIISAGTEAAEGSEDGGARQDLEYVPATVTDIFGASQDTLSTALQWLLILFTRYPEVQARVQAELDQVVGRDRLPCLDDQPNLPYVMAFLYEAMRFSSFVPVTIPHATTTSASVLGYHIPKDTVVFVNQWSVNHDPAKWPNPEDFDPGRFLDKDGCIDKDLASSVMIFSMGKRRCIGEELSKTQLFLFISILAHECNFKANPDEPSKMDFNYGLTIKPKSFRINVTLRESMELLDSAVQKFQAEEDCQ</sequence>
<keyword evidence="9 16" id="KW-0560">Oxidoreductase</keyword>
<keyword evidence="11 16" id="KW-0503">Monooxygenase</keyword>
<evidence type="ECO:0000256" key="12">
    <source>
        <dbReference type="ARBA" id="ARBA00023098"/>
    </source>
</evidence>
<dbReference type="CDD" id="cd20675">
    <property type="entry name" value="CYP1B1-like"/>
    <property type="match status" value="1"/>
</dbReference>
<dbReference type="GO" id="GO:0042448">
    <property type="term" value="P:progesterone metabolic process"/>
    <property type="evidence" value="ECO:0007669"/>
    <property type="project" value="TreeGrafter"/>
</dbReference>
<evidence type="ECO:0000256" key="13">
    <source>
        <dbReference type="ARBA" id="ARBA00023136"/>
    </source>
</evidence>
<evidence type="ECO:0000256" key="9">
    <source>
        <dbReference type="ARBA" id="ARBA00023002"/>
    </source>
</evidence>
<protein>
    <submittedName>
        <fullName evidence="18">Cytochrome P450 1B1</fullName>
    </submittedName>
</protein>